<dbReference type="AlphaFoldDB" id="A0A2Z3GXD5"/>
<dbReference type="GO" id="GO:0046872">
    <property type="term" value="F:metal ion binding"/>
    <property type="evidence" value="ECO:0007669"/>
    <property type="project" value="InterPro"/>
</dbReference>
<name>A0A2Z3GXD5_9BACT</name>
<dbReference type="Pfam" id="PF02655">
    <property type="entry name" value="ATP-grasp_3"/>
    <property type="match status" value="1"/>
</dbReference>
<dbReference type="GO" id="GO:0005524">
    <property type="term" value="F:ATP binding"/>
    <property type="evidence" value="ECO:0007669"/>
    <property type="project" value="InterPro"/>
</dbReference>
<evidence type="ECO:0000259" key="1">
    <source>
        <dbReference type="Pfam" id="PF02655"/>
    </source>
</evidence>
<dbReference type="RefSeq" id="WP_010049334.1">
    <property type="nucleotide sequence ID" value="NZ_CP025958.1"/>
</dbReference>
<dbReference type="Gene3D" id="3.30.470.20">
    <property type="entry name" value="ATP-grasp fold, B domain"/>
    <property type="match status" value="1"/>
</dbReference>
<dbReference type="InterPro" id="IPR003806">
    <property type="entry name" value="ATP-grasp_PylC-type"/>
</dbReference>
<dbReference type="Proteomes" id="UP000245802">
    <property type="component" value="Chromosome"/>
</dbReference>
<dbReference type="OrthoDB" id="1804072at2"/>
<dbReference type="KEGG" id="gog:C1280_06320"/>
<organism evidence="2 3">
    <name type="scientific">Gemmata obscuriglobus</name>
    <dbReference type="NCBI Taxonomy" id="114"/>
    <lineage>
        <taxon>Bacteria</taxon>
        <taxon>Pseudomonadati</taxon>
        <taxon>Planctomycetota</taxon>
        <taxon>Planctomycetia</taxon>
        <taxon>Gemmatales</taxon>
        <taxon>Gemmataceae</taxon>
        <taxon>Gemmata</taxon>
    </lineage>
</organism>
<gene>
    <name evidence="2" type="ORF">C1280_06320</name>
</gene>
<keyword evidence="3" id="KW-1185">Reference proteome</keyword>
<evidence type="ECO:0000313" key="2">
    <source>
        <dbReference type="EMBL" id="AWM36672.1"/>
    </source>
</evidence>
<dbReference type="EMBL" id="CP025958">
    <property type="protein sequence ID" value="AWM36672.1"/>
    <property type="molecule type" value="Genomic_DNA"/>
</dbReference>
<reference evidence="2 3" key="1">
    <citation type="submission" date="2018-01" db="EMBL/GenBank/DDBJ databases">
        <title>G. obscuriglobus.</title>
        <authorList>
            <person name="Franke J."/>
            <person name="Blomberg W."/>
            <person name="Selmecki A."/>
        </authorList>
    </citation>
    <scope>NUCLEOTIDE SEQUENCE [LARGE SCALE GENOMIC DNA]</scope>
    <source>
        <strain evidence="2 3">DSM 5831</strain>
    </source>
</reference>
<proteinExistence type="predicted"/>
<feature type="domain" description="ATP-grasp fold PylC-type" evidence="1">
    <location>
        <begin position="43"/>
        <end position="205"/>
    </location>
</feature>
<protein>
    <recommendedName>
        <fullName evidence="1">ATP-grasp fold PylC-type domain-containing protein</fullName>
    </recommendedName>
</protein>
<accession>A0A2Z3GXD5</accession>
<dbReference type="SUPFAM" id="SSF56059">
    <property type="entry name" value="Glutathione synthetase ATP-binding domain-like"/>
    <property type="match status" value="1"/>
</dbReference>
<sequence>MQFPPGPVLYTGGLENYPHVIARLAESRELWGNPPEVLARARDPFELFPILQRAGFEPPRLVPRGEPCPTEGRWLRKPFASGGGIGIRFTEPGEAASDRHYFQEWVEGVPMSAVFVSDLNEMPFWPDGTELFGVTQQLIGEPWLHAEPFAYCGNIGPVELPQSAALWINTLDANRTIGVRGCWGLDFIQRSDSLHPVEVNPRYTAAIEVIELATRSAIMPTHRDCFSSNPTRFHFVAPPRGCAPVGKAIYYAPHAITFPNAGPWDADLAGAFDPWRLPGFADIPDPGSAIQPGWPVLTFFATGSTPADVRERLRSRAAELDRLFAEHSL</sequence>
<evidence type="ECO:0000313" key="3">
    <source>
        <dbReference type="Proteomes" id="UP000245802"/>
    </source>
</evidence>